<dbReference type="InterPro" id="IPR038763">
    <property type="entry name" value="DHH_sf"/>
</dbReference>
<dbReference type="Proteomes" id="UP001149411">
    <property type="component" value="Unassembled WGS sequence"/>
</dbReference>
<evidence type="ECO:0000259" key="1">
    <source>
        <dbReference type="PROSITE" id="PS50126"/>
    </source>
</evidence>
<name>A0A9Q4C5B1_9EURY</name>
<dbReference type="InterPro" id="IPR012340">
    <property type="entry name" value="NA-bd_OB-fold"/>
</dbReference>
<comment type="caution">
    <text evidence="2">The sequence shown here is derived from an EMBL/GenBank/DDBJ whole genome shotgun (WGS) entry which is preliminary data.</text>
</comment>
<dbReference type="SUPFAM" id="SSF64182">
    <property type="entry name" value="DHH phosphoesterases"/>
    <property type="match status" value="1"/>
</dbReference>
<dbReference type="Pfam" id="PF01368">
    <property type="entry name" value="DHH"/>
    <property type="match status" value="1"/>
</dbReference>
<gene>
    <name evidence="2" type="ORF">EGH25_09270</name>
</gene>
<keyword evidence="3" id="KW-1185">Reference proteome</keyword>
<dbReference type="AlphaFoldDB" id="A0A9Q4C5B1"/>
<dbReference type="SUPFAM" id="SSF50249">
    <property type="entry name" value="Nucleic acid-binding proteins"/>
    <property type="match status" value="2"/>
</dbReference>
<accession>A0A9Q4C5B1</accession>
<protein>
    <submittedName>
        <fullName evidence="2">OB-fold nucleic acid binding domain-containing protein</fullName>
    </submittedName>
</protein>
<dbReference type="RefSeq" id="WP_266087880.1">
    <property type="nucleotide sequence ID" value="NZ_RKLV01000009.1"/>
</dbReference>
<reference evidence="2" key="1">
    <citation type="submission" date="2022-09" db="EMBL/GenBank/DDBJ databases">
        <title>Haloadaptaus new haloarchaeum isolated from saline soil.</title>
        <authorList>
            <person name="Duran-Viseras A."/>
            <person name="Sanchez-Porro C."/>
            <person name="Ventosa A."/>
        </authorList>
    </citation>
    <scope>NUCLEOTIDE SEQUENCE</scope>
    <source>
        <strain evidence="2">F3-133</strain>
    </source>
</reference>
<dbReference type="GO" id="GO:0003676">
    <property type="term" value="F:nucleic acid binding"/>
    <property type="evidence" value="ECO:0007669"/>
    <property type="project" value="InterPro"/>
</dbReference>
<proteinExistence type="predicted"/>
<dbReference type="SMART" id="SM00316">
    <property type="entry name" value="S1"/>
    <property type="match status" value="1"/>
</dbReference>
<sequence length="622" mass="68635">MMEKRDELDGPVLYHLDDSCGLEDVEEGHAYSGYVNGTADYGVFVSLNDSVSGLIHESNLASSLEVGEDTKVRVEEIRDDGNLSLTPVHMHDYEEVYIGEDGGEDGGEERRTPIGEVVEGDDVVLEGEALSVRQTSGPTVFTVADGTGTVDCAAFVGAGERAYPEAEDGDAVRVTGEVETRNGELQVETDELEVLEGEDEGEVRDRLSEALDDRAEPPELEPLVDSEILHDLYPRLRRLAFGVRRAVLKDRPVVVRHHADADGMASGVAVERAVFSLLDEVADDPEAQYHRFNRMPSRAPFYEMEDVTRDLNYALKDVERHGHPKPIVLMLDNGSTGEDGDAYRTLDAYDIPVYVVDHHSPDDEIEPLVEEHVNPYLEDGDYSITSGMLCVELARLIEPSVEDELLHVPAVAGKGDYSEASEMDKYVELAREHGYGEEHVEDIADALDYESYQLKYDDGRHLINHILDVEENEAHDELVPHLKTLAEEAFEKQMDSARRHVDDVSTPNGATLCTLDVEKYTHKFTFPGPGKTTGRIHDEKVDEHDGNVVTVGHGPDFCVIRAEGVGINIPEIVDELQDEVDGAGVDGGGHLVVGSINFVQGKREEVLEALYTKIAQAPLKEE</sequence>
<dbReference type="InterPro" id="IPR004365">
    <property type="entry name" value="NA-bd_OB_tRNA"/>
</dbReference>
<dbReference type="Pfam" id="PF00575">
    <property type="entry name" value="S1"/>
    <property type="match status" value="1"/>
</dbReference>
<dbReference type="CDD" id="cd04487">
    <property type="entry name" value="RecJ_OBF2_like"/>
    <property type="match status" value="1"/>
</dbReference>
<feature type="domain" description="S1 motif" evidence="1">
    <location>
        <begin position="28"/>
        <end position="88"/>
    </location>
</feature>
<dbReference type="InterPro" id="IPR003029">
    <property type="entry name" value="S1_domain"/>
</dbReference>
<dbReference type="EMBL" id="RKLV01000009">
    <property type="protein sequence ID" value="MCX2819538.1"/>
    <property type="molecule type" value="Genomic_DNA"/>
</dbReference>
<evidence type="ECO:0000313" key="3">
    <source>
        <dbReference type="Proteomes" id="UP001149411"/>
    </source>
</evidence>
<dbReference type="Pfam" id="PF01336">
    <property type="entry name" value="tRNA_anti-codon"/>
    <property type="match status" value="1"/>
</dbReference>
<dbReference type="Gene3D" id="2.40.50.140">
    <property type="entry name" value="Nucleic acid-binding proteins"/>
    <property type="match status" value="2"/>
</dbReference>
<dbReference type="Gene3D" id="3.90.1640.30">
    <property type="match status" value="1"/>
</dbReference>
<evidence type="ECO:0000313" key="2">
    <source>
        <dbReference type="EMBL" id="MCX2819538.1"/>
    </source>
</evidence>
<organism evidence="2 3">
    <name type="scientific">Halorutilus salinus</name>
    <dbReference type="NCBI Taxonomy" id="2487751"/>
    <lineage>
        <taxon>Archaea</taxon>
        <taxon>Methanobacteriati</taxon>
        <taxon>Methanobacteriota</taxon>
        <taxon>Stenosarchaea group</taxon>
        <taxon>Halobacteria</taxon>
        <taxon>Halorutilales</taxon>
        <taxon>Halorutilaceae</taxon>
        <taxon>Halorutilus</taxon>
    </lineage>
</organism>
<dbReference type="PROSITE" id="PS50126">
    <property type="entry name" value="S1"/>
    <property type="match status" value="1"/>
</dbReference>
<dbReference type="InterPro" id="IPR001667">
    <property type="entry name" value="DDH_dom"/>
</dbReference>